<protein>
    <submittedName>
        <fullName evidence="2">Beta-lactamase type II</fullName>
        <ecNumber evidence="2">3.5.2.6</ecNumber>
    </submittedName>
</protein>
<feature type="domain" description="Metallo-beta-lactamase" evidence="1">
    <location>
        <begin position="34"/>
        <end position="223"/>
    </location>
</feature>
<dbReference type="Pfam" id="PF00753">
    <property type="entry name" value="Lactamase_B"/>
    <property type="match status" value="1"/>
</dbReference>
<organism evidence="2 3">
    <name type="scientific">Suttonella ornithocola</name>
    <dbReference type="NCBI Taxonomy" id="279832"/>
    <lineage>
        <taxon>Bacteria</taxon>
        <taxon>Pseudomonadati</taxon>
        <taxon>Pseudomonadota</taxon>
        <taxon>Gammaproteobacteria</taxon>
        <taxon>Cardiobacteriales</taxon>
        <taxon>Cardiobacteriaceae</taxon>
        <taxon>Suttonella</taxon>
    </lineage>
</organism>
<dbReference type="RefSeq" id="WP_084601743.1">
    <property type="nucleotide sequence ID" value="NZ_LWHB01000134.1"/>
</dbReference>
<keyword evidence="2" id="KW-0378">Hydrolase</keyword>
<evidence type="ECO:0000313" key="2">
    <source>
        <dbReference type="EMBL" id="SUO94162.1"/>
    </source>
</evidence>
<dbReference type="EMBL" id="UHIC01000001">
    <property type="protein sequence ID" value="SUO94162.1"/>
    <property type="molecule type" value="Genomic_DNA"/>
</dbReference>
<dbReference type="OrthoDB" id="9815874at2"/>
<dbReference type="GO" id="GO:0008800">
    <property type="term" value="F:beta-lactamase activity"/>
    <property type="evidence" value="ECO:0007669"/>
    <property type="project" value="UniProtKB-EC"/>
</dbReference>
<dbReference type="SMART" id="SM00849">
    <property type="entry name" value="Lactamase_B"/>
    <property type="match status" value="1"/>
</dbReference>
<dbReference type="CDD" id="cd16282">
    <property type="entry name" value="metallo-hydrolase-like_MBL-fold"/>
    <property type="match status" value="1"/>
</dbReference>
<dbReference type="EC" id="3.5.2.6" evidence="2"/>
<dbReference type="PANTHER" id="PTHR42951:SF20">
    <property type="entry name" value="BETA LACTAMASE"/>
    <property type="match status" value="1"/>
</dbReference>
<evidence type="ECO:0000313" key="3">
    <source>
        <dbReference type="Proteomes" id="UP000254601"/>
    </source>
</evidence>
<dbReference type="PANTHER" id="PTHR42951">
    <property type="entry name" value="METALLO-BETA-LACTAMASE DOMAIN-CONTAINING"/>
    <property type="match status" value="1"/>
</dbReference>
<sequence length="275" mass="30551">MAKKPFASSADLGEKIETLEILTPGVYAQTAEGDPNVGAIEGEDFVICLEALATPKAASDWLAKLRQHTKKPVKYLILTHYHAVRVLGASAFHAENIITHEITKTLIEERGEQDWKSEFGRMPRLFREPDGIPGLTHPTMTFSERLEIPLGGDRGSLILQYFGRGHTASDIVAWLPEQKVLFAGDLVEAEAALYTGDAFHFEWASKTLDNLKALQAEYLIGGRGAVVKGRKNVDAAIEQTRSFLQSMIDIVKSFIIQSIQSRYKERLIVELSKTN</sequence>
<proteinExistence type="predicted"/>
<name>A0A380MPB3_9GAMM</name>
<dbReference type="InterPro" id="IPR050855">
    <property type="entry name" value="NDM-1-like"/>
</dbReference>
<dbReference type="Proteomes" id="UP000254601">
    <property type="component" value="Unassembled WGS sequence"/>
</dbReference>
<evidence type="ECO:0000259" key="1">
    <source>
        <dbReference type="SMART" id="SM00849"/>
    </source>
</evidence>
<dbReference type="AlphaFoldDB" id="A0A380MPB3"/>
<accession>A0A380MPB3</accession>
<dbReference type="Gene3D" id="3.60.15.10">
    <property type="entry name" value="Ribonuclease Z/Hydroxyacylglutathione hydrolase-like"/>
    <property type="match status" value="1"/>
</dbReference>
<dbReference type="InterPro" id="IPR001279">
    <property type="entry name" value="Metallo-B-lactamas"/>
</dbReference>
<keyword evidence="3" id="KW-1185">Reference proteome</keyword>
<gene>
    <name evidence="2" type="primary">ccrA</name>
    <name evidence="2" type="ORF">NCTC13337_00598</name>
</gene>
<dbReference type="SUPFAM" id="SSF56281">
    <property type="entry name" value="Metallo-hydrolase/oxidoreductase"/>
    <property type="match status" value="1"/>
</dbReference>
<dbReference type="InterPro" id="IPR036866">
    <property type="entry name" value="RibonucZ/Hydroxyglut_hydro"/>
</dbReference>
<reference evidence="2 3" key="1">
    <citation type="submission" date="2018-06" db="EMBL/GenBank/DDBJ databases">
        <authorList>
            <consortium name="Pathogen Informatics"/>
            <person name="Doyle S."/>
        </authorList>
    </citation>
    <scope>NUCLEOTIDE SEQUENCE [LARGE SCALE GENOMIC DNA]</scope>
    <source>
        <strain evidence="2 3">NCTC13337</strain>
    </source>
</reference>